<evidence type="ECO:0000313" key="5">
    <source>
        <dbReference type="EMBL" id="RNA37134.1"/>
    </source>
</evidence>
<accession>A0A3M7SMS4</accession>
<dbReference type="SUPFAM" id="SSF52799">
    <property type="entry name" value="(Phosphotyrosine protein) phosphatases II"/>
    <property type="match status" value="1"/>
</dbReference>
<evidence type="ECO:0000256" key="1">
    <source>
        <dbReference type="ARBA" id="ARBA00004358"/>
    </source>
</evidence>
<comment type="caution">
    <text evidence="5">The sequence shown here is derived from an EMBL/GenBank/DDBJ whole genome shotgun (WGS) entry which is preliminary data.</text>
</comment>
<name>A0A3M7SMS4_BRAPC</name>
<evidence type="ECO:0000256" key="2">
    <source>
        <dbReference type="ARBA" id="ARBA00023329"/>
    </source>
</evidence>
<dbReference type="Gene3D" id="3.90.190.10">
    <property type="entry name" value="Protein tyrosine phosphatase superfamily"/>
    <property type="match status" value="1"/>
</dbReference>
<dbReference type="GO" id="GO:0004725">
    <property type="term" value="F:protein tyrosine phosphatase activity"/>
    <property type="evidence" value="ECO:0007669"/>
    <property type="project" value="UniProtKB-EC"/>
</dbReference>
<dbReference type="Pfam" id="PF00102">
    <property type="entry name" value="Y_phosphatase"/>
    <property type="match status" value="1"/>
</dbReference>
<proteinExistence type="predicted"/>
<dbReference type="InterPro" id="IPR003595">
    <property type="entry name" value="Tyr_Pase_cat"/>
</dbReference>
<dbReference type="EC" id="3.1.3.16" evidence="5"/>
<dbReference type="PROSITE" id="PS50056">
    <property type="entry name" value="TYR_PHOSPHATASE_2"/>
    <property type="match status" value="1"/>
</dbReference>
<evidence type="ECO:0000313" key="6">
    <source>
        <dbReference type="Proteomes" id="UP000276133"/>
    </source>
</evidence>
<dbReference type="InterPro" id="IPR029021">
    <property type="entry name" value="Prot-tyrosine_phosphatase-like"/>
</dbReference>
<reference evidence="5 6" key="1">
    <citation type="journal article" date="2018" name="Sci. Rep.">
        <title>Genomic signatures of local adaptation to the degree of environmental predictability in rotifers.</title>
        <authorList>
            <person name="Franch-Gras L."/>
            <person name="Hahn C."/>
            <person name="Garcia-Roger E.M."/>
            <person name="Carmona M.J."/>
            <person name="Serra M."/>
            <person name="Gomez A."/>
        </authorList>
    </citation>
    <scope>NUCLEOTIDE SEQUENCE [LARGE SCALE GENOMIC DNA]</scope>
    <source>
        <strain evidence="5">HYR1</strain>
    </source>
</reference>
<dbReference type="SMART" id="SM00194">
    <property type="entry name" value="PTPc"/>
    <property type="match status" value="1"/>
</dbReference>
<dbReference type="InterPro" id="IPR000242">
    <property type="entry name" value="PTP_cat"/>
</dbReference>
<keyword evidence="2" id="KW-0968">Cytoplasmic vesicle</keyword>
<dbReference type="OrthoDB" id="9231697at2759"/>
<keyword evidence="5" id="KW-0378">Hydrolase</keyword>
<protein>
    <submittedName>
        <fullName evidence="5">Receptor-type tyrosine-phosphatase</fullName>
        <ecNumber evidence="5">3.1.3.16</ecNumber>
        <ecNumber evidence="5">3.1.3.41</ecNumber>
        <ecNumber evidence="5">3.1.3.48</ecNumber>
    </submittedName>
</protein>
<dbReference type="AlphaFoldDB" id="A0A3M7SMS4"/>
<dbReference type="InterPro" id="IPR000387">
    <property type="entry name" value="Tyr_Pase_dom"/>
</dbReference>
<dbReference type="EMBL" id="REGN01001089">
    <property type="protein sequence ID" value="RNA37134.1"/>
    <property type="molecule type" value="Genomic_DNA"/>
</dbReference>
<dbReference type="GO" id="GO:0004722">
    <property type="term" value="F:protein serine/threonine phosphatase activity"/>
    <property type="evidence" value="ECO:0007669"/>
    <property type="project" value="UniProtKB-EC"/>
</dbReference>
<evidence type="ECO:0000259" key="3">
    <source>
        <dbReference type="PROSITE" id="PS50055"/>
    </source>
</evidence>
<dbReference type="PRINTS" id="PR00700">
    <property type="entry name" value="PRTYPHPHTASE"/>
</dbReference>
<evidence type="ECO:0000259" key="4">
    <source>
        <dbReference type="PROSITE" id="PS50056"/>
    </source>
</evidence>
<dbReference type="GO" id="GO:0030659">
    <property type="term" value="C:cytoplasmic vesicle membrane"/>
    <property type="evidence" value="ECO:0007669"/>
    <property type="project" value="UniProtKB-SubCell"/>
</dbReference>
<dbReference type="GO" id="GO:0030141">
    <property type="term" value="C:secretory granule"/>
    <property type="evidence" value="ECO:0007669"/>
    <property type="project" value="InterPro"/>
</dbReference>
<dbReference type="PANTHER" id="PTHR46106:SF4">
    <property type="entry name" value="IA-2 PROTEIN TYROSINE PHOSPHATASE, ISOFORM C"/>
    <property type="match status" value="1"/>
</dbReference>
<sequence length="305" mass="36379">MIWEKQTVVVVCLTNPQDKCFQYWPEKEFKIYNKFEIHFTSEHIWNDDIVVRNFFFKNIETHQTRTVTHFQLLSWEEEKLPTVKSFLDFRKIVNKSYSSKTCPIVVSCNDGMGRTGTYILIDMVLNKIAKGAKEIDLAATLEFLRDQRPHMVRLKEQYEFSFEVVTHEIKQNINFFYIWSMLLLQIEVHDQMYFIENYMNFYLNHNLDTLMSILNSSLKFSNKDLPKLLKLSTFKNPSLFVTKVEINLKFLLIKIISFLENKLNKKSFFQGSSEWQSLLFSPHEFGVLIIESKGVLYFKLFLEEF</sequence>
<organism evidence="5 6">
    <name type="scientific">Brachionus plicatilis</name>
    <name type="common">Marine rotifer</name>
    <name type="synonym">Brachionus muelleri</name>
    <dbReference type="NCBI Taxonomy" id="10195"/>
    <lineage>
        <taxon>Eukaryota</taxon>
        <taxon>Metazoa</taxon>
        <taxon>Spiralia</taxon>
        <taxon>Gnathifera</taxon>
        <taxon>Rotifera</taxon>
        <taxon>Eurotatoria</taxon>
        <taxon>Monogononta</taxon>
        <taxon>Pseudotrocha</taxon>
        <taxon>Ploima</taxon>
        <taxon>Brachionidae</taxon>
        <taxon>Brachionus</taxon>
    </lineage>
</organism>
<dbReference type="InterPro" id="IPR033522">
    <property type="entry name" value="IA-2/IA-2_beta"/>
</dbReference>
<dbReference type="EC" id="3.1.3.41" evidence="5"/>
<gene>
    <name evidence="5" type="ORF">BpHYR1_048806</name>
</gene>
<comment type="subcellular location">
    <subcellularLocation>
        <location evidence="1">Cytoplasmic vesicle membrane</location>
        <topology evidence="1">Single-pass type I membrane protein</topology>
    </subcellularLocation>
</comment>
<feature type="domain" description="Tyrosine specific protein phosphatases" evidence="4">
    <location>
        <begin position="84"/>
        <end position="159"/>
    </location>
</feature>
<keyword evidence="6" id="KW-1185">Reference proteome</keyword>
<dbReference type="SMART" id="SM00404">
    <property type="entry name" value="PTPc_motif"/>
    <property type="match status" value="1"/>
</dbReference>
<keyword evidence="5" id="KW-0675">Receptor</keyword>
<feature type="domain" description="Tyrosine-protein phosphatase" evidence="3">
    <location>
        <begin position="1"/>
        <end position="168"/>
    </location>
</feature>
<dbReference type="PANTHER" id="PTHR46106">
    <property type="entry name" value="IA-2 PROTEIN TYROSINE PHOSPHATASE, ISOFORM C"/>
    <property type="match status" value="1"/>
</dbReference>
<dbReference type="STRING" id="10195.A0A3M7SMS4"/>
<dbReference type="PROSITE" id="PS50055">
    <property type="entry name" value="TYR_PHOSPHATASE_PTP"/>
    <property type="match status" value="1"/>
</dbReference>
<dbReference type="GO" id="GO:0051046">
    <property type="term" value="P:regulation of secretion"/>
    <property type="evidence" value="ECO:0007669"/>
    <property type="project" value="TreeGrafter"/>
</dbReference>
<dbReference type="GO" id="GO:0045202">
    <property type="term" value="C:synapse"/>
    <property type="evidence" value="ECO:0007669"/>
    <property type="project" value="TreeGrafter"/>
</dbReference>
<dbReference type="Proteomes" id="UP000276133">
    <property type="component" value="Unassembled WGS sequence"/>
</dbReference>
<dbReference type="EC" id="3.1.3.48" evidence="5"/>